<organism evidence="3 4">
    <name type="scientific">Aeromicrobium alkaliterrae</name>
    <dbReference type="NCBI Taxonomy" id="302168"/>
    <lineage>
        <taxon>Bacteria</taxon>
        <taxon>Bacillati</taxon>
        <taxon>Actinomycetota</taxon>
        <taxon>Actinomycetes</taxon>
        <taxon>Propionibacteriales</taxon>
        <taxon>Nocardioidaceae</taxon>
        <taxon>Aeromicrobium</taxon>
    </lineage>
</organism>
<keyword evidence="3" id="KW-0449">Lipoprotein</keyword>
<proteinExistence type="predicted"/>
<dbReference type="SUPFAM" id="SSF63829">
    <property type="entry name" value="Calcium-dependent phosphotriesterase"/>
    <property type="match status" value="1"/>
</dbReference>
<feature type="domain" description="GerMN" evidence="2">
    <location>
        <begin position="207"/>
        <end position="296"/>
    </location>
</feature>
<dbReference type="InterPro" id="IPR019606">
    <property type="entry name" value="GerMN"/>
</dbReference>
<name>A0ABP4VSW2_9ACTN</name>
<dbReference type="EMBL" id="BAAAME010000004">
    <property type="protein sequence ID" value="GAA1736854.1"/>
    <property type="molecule type" value="Genomic_DNA"/>
</dbReference>
<gene>
    <name evidence="3" type="primary">lpqB</name>
    <name evidence="3" type="ORF">GCM10009710_16440</name>
</gene>
<accession>A0ABP4VSW2</accession>
<evidence type="ECO:0000313" key="4">
    <source>
        <dbReference type="Proteomes" id="UP001501057"/>
    </source>
</evidence>
<evidence type="ECO:0000259" key="2">
    <source>
        <dbReference type="SMART" id="SM00909"/>
    </source>
</evidence>
<protein>
    <submittedName>
        <fullName evidence="3">MtrAB system accessory lipoprotein LpqB</fullName>
    </submittedName>
</protein>
<sequence>MSRRTGARSRVLRRLASVALALTLLPACAGLPTATDVQKASDAADEGDLITYQPAPPAPGAEPLEIVAGYLDAMLAYPVSSATASAYLSRGAAADWAAGDGVQIYRTPSLQVREVSAELTLVDLTVDQTGTLDRTGHFQESAGPVTTTLELVRDGGEWRIDNPPPGLAISRGYFETYFQAFDVLQFDQAGDALVADPVHLQVGERLATSLTAALVAGAPARVAAESRTYVPPASDWNPAVTVSDGRATVQFDTSLTTLDVEVRRRLSAQVVRTLAQVPEVEVVRIVGSDGPLVAGGTADQPVTAWARFDPPSATSQAAAVTDRGIVTLTGGATSTVAGLPEALVASAQLVAARPGATAVLDADGVVRVLVDSGERVVPAEQLVGLAWDATDRLWIADRPGGQLRVRLVTDAAVLDVPVPDLAGVTSFALDPSGTRYAVTREAGDVLAGVVDEVPTPALRAPTRVAPDVASPAEVVWLRDTRIAVVGDGETGRQVYRASIDGSPSDASAGTAPRLPNVAITAVATGAGQDPDLYVTDDRSRLWYLPSGGAWRLLGISARGLSSGR</sequence>
<feature type="signal peptide" evidence="1">
    <location>
        <begin position="1"/>
        <end position="29"/>
    </location>
</feature>
<dbReference type="InterPro" id="IPR059026">
    <property type="entry name" value="LpqB_N"/>
</dbReference>
<comment type="caution">
    <text evidence="3">The sequence shown here is derived from an EMBL/GenBank/DDBJ whole genome shotgun (WGS) entry which is preliminary data.</text>
</comment>
<dbReference type="Proteomes" id="UP001501057">
    <property type="component" value="Unassembled WGS sequence"/>
</dbReference>
<evidence type="ECO:0000256" key="1">
    <source>
        <dbReference type="SAM" id="SignalP"/>
    </source>
</evidence>
<dbReference type="RefSeq" id="WP_344199893.1">
    <property type="nucleotide sequence ID" value="NZ_BAAAME010000004.1"/>
</dbReference>
<dbReference type="Pfam" id="PF25976">
    <property type="entry name" value="LpqB_N"/>
    <property type="match status" value="1"/>
</dbReference>
<feature type="chain" id="PRO_5045316671" evidence="1">
    <location>
        <begin position="30"/>
        <end position="564"/>
    </location>
</feature>
<evidence type="ECO:0000313" key="3">
    <source>
        <dbReference type="EMBL" id="GAA1736854.1"/>
    </source>
</evidence>
<keyword evidence="4" id="KW-1185">Reference proteome</keyword>
<dbReference type="SMART" id="SM00909">
    <property type="entry name" value="Germane"/>
    <property type="match status" value="1"/>
</dbReference>
<keyword evidence="1" id="KW-0732">Signal</keyword>
<reference evidence="4" key="1">
    <citation type="journal article" date="2019" name="Int. J. Syst. Evol. Microbiol.">
        <title>The Global Catalogue of Microorganisms (GCM) 10K type strain sequencing project: providing services to taxonomists for standard genome sequencing and annotation.</title>
        <authorList>
            <consortium name="The Broad Institute Genomics Platform"/>
            <consortium name="The Broad Institute Genome Sequencing Center for Infectious Disease"/>
            <person name="Wu L."/>
            <person name="Ma J."/>
        </authorList>
    </citation>
    <scope>NUCLEOTIDE SEQUENCE [LARGE SCALE GENOMIC DNA]</scope>
    <source>
        <strain evidence="4">JCM 13518</strain>
    </source>
</reference>
<dbReference type="Pfam" id="PF10646">
    <property type="entry name" value="Germane"/>
    <property type="match status" value="1"/>
</dbReference>